<keyword evidence="3" id="KW-0862">Zinc</keyword>
<dbReference type="SUPFAM" id="SSF144232">
    <property type="entry name" value="HIT/MYND zinc finger-like"/>
    <property type="match status" value="1"/>
</dbReference>
<feature type="region of interest" description="Disordered" evidence="5">
    <location>
        <begin position="1"/>
        <end position="25"/>
    </location>
</feature>
<feature type="domain" description="MYND-type" evidence="7">
    <location>
        <begin position="34"/>
        <end position="70"/>
    </location>
</feature>
<protein>
    <submittedName>
        <fullName evidence="8">Protein msta, isoform A</fullName>
    </submittedName>
</protein>
<evidence type="ECO:0000256" key="1">
    <source>
        <dbReference type="ARBA" id="ARBA00022723"/>
    </source>
</evidence>
<dbReference type="Gene3D" id="6.10.140.2220">
    <property type="match status" value="2"/>
</dbReference>
<keyword evidence="2 4" id="KW-0863">Zinc-finger</keyword>
<proteinExistence type="predicted"/>
<comment type="caution">
    <text evidence="8">The sequence shown here is derived from an EMBL/GenBank/DDBJ whole genome shotgun (WGS) entry which is preliminary data.</text>
</comment>
<dbReference type="InterPro" id="IPR002893">
    <property type="entry name" value="Znf_MYND"/>
</dbReference>
<feature type="domain" description="SET" evidence="6">
    <location>
        <begin position="71"/>
        <end position="313"/>
    </location>
</feature>
<dbReference type="PANTHER" id="PTHR46455:SF5">
    <property type="entry name" value="SET AND MYND DOMAIN CONTAINING, ARTHROPOD-SPECIFIC, MEMBER 4, ISOFORM A"/>
    <property type="match status" value="1"/>
</dbReference>
<organism evidence="8 9">
    <name type="scientific">Orchesella cincta</name>
    <name type="common">Springtail</name>
    <name type="synonym">Podura cincta</name>
    <dbReference type="NCBI Taxonomy" id="48709"/>
    <lineage>
        <taxon>Eukaryota</taxon>
        <taxon>Metazoa</taxon>
        <taxon>Ecdysozoa</taxon>
        <taxon>Arthropoda</taxon>
        <taxon>Hexapoda</taxon>
        <taxon>Collembola</taxon>
        <taxon>Entomobryomorpha</taxon>
        <taxon>Entomobryoidea</taxon>
        <taxon>Orchesellidae</taxon>
        <taxon>Orchesellinae</taxon>
        <taxon>Orchesella</taxon>
    </lineage>
</organism>
<dbReference type="PROSITE" id="PS01360">
    <property type="entry name" value="ZF_MYND_1"/>
    <property type="match status" value="1"/>
</dbReference>
<feature type="compositionally biased region" description="Polar residues" evidence="5">
    <location>
        <begin position="7"/>
        <end position="20"/>
    </location>
</feature>
<keyword evidence="9" id="KW-1185">Reference proteome</keyword>
<dbReference type="GO" id="GO:0008170">
    <property type="term" value="F:N-methyltransferase activity"/>
    <property type="evidence" value="ECO:0007669"/>
    <property type="project" value="UniProtKB-ARBA"/>
</dbReference>
<sequence length="577" mass="65844">MEATVDVQESSNKSQTQATAKETKEESNKDQQNCAVCSSIATKCCTGCREIHYCSQEHQKQDWKVHKKQCSPFILKTSPEFGRHFVAARKLKGTTLILEELPVFCAPRGMIDDFETPLCLSCCIVMNVESEGARKCSKCGWPVCSLTCEKNDYHSKNECELFSKSKLSFYPTGYSVYEVYKVVEIIRGLLIKEKQPETWKKILDLQYQTELGSKTIFDDLKSVREAFKLEDLGTDDEWHRILGIMNVNNFTMAGQRATTSISYEAFLYLKTSMFAHSCAPNCWWCVTIFPEFKITVYAAEDIEKGEIITVPYTYLYSSFGTHMRMELLKGNGDYICKCRRCVTKTELGSYTSALKCLNCESGFLLPENPTDSNSEWKCGEEKCETVLESKLFDVRIEDLITKLEECDTVPALEKYIEDNKGVTLHANHWLITEAMDTICKGEPRNTSSAVEALAEKDKLIQYCEHILKVKNIVAPGISLERARLINLLARLRYERLDILTSNKLETNDEKIEEEAHFILVLYDEALKFYINDRTQTPTKKIGLKASIIMSDMVYIKTKYVPSDDTSSEKGNPDEKNK</sequence>
<name>A0A1D2N2H8_ORCCI</name>
<accession>A0A1D2N2H8</accession>
<dbReference type="OMA" id="ICIAYRI"/>
<evidence type="ECO:0000256" key="2">
    <source>
        <dbReference type="ARBA" id="ARBA00022771"/>
    </source>
</evidence>
<dbReference type="PROSITE" id="PS50280">
    <property type="entry name" value="SET"/>
    <property type="match status" value="1"/>
</dbReference>
<dbReference type="Pfam" id="PF01753">
    <property type="entry name" value="zf-MYND"/>
    <property type="match status" value="1"/>
</dbReference>
<dbReference type="EMBL" id="LJIJ01000298">
    <property type="protein sequence ID" value="ODM99115.1"/>
    <property type="molecule type" value="Genomic_DNA"/>
</dbReference>
<evidence type="ECO:0000259" key="6">
    <source>
        <dbReference type="PROSITE" id="PS50280"/>
    </source>
</evidence>
<dbReference type="Pfam" id="PF00856">
    <property type="entry name" value="SET"/>
    <property type="match status" value="1"/>
</dbReference>
<dbReference type="InterPro" id="IPR001214">
    <property type="entry name" value="SET_dom"/>
</dbReference>
<dbReference type="GO" id="GO:0008276">
    <property type="term" value="F:protein methyltransferase activity"/>
    <property type="evidence" value="ECO:0007669"/>
    <property type="project" value="UniProtKB-ARBA"/>
</dbReference>
<dbReference type="GO" id="GO:0008757">
    <property type="term" value="F:S-adenosylmethionine-dependent methyltransferase activity"/>
    <property type="evidence" value="ECO:0007669"/>
    <property type="project" value="UniProtKB-ARBA"/>
</dbReference>
<dbReference type="Gene3D" id="2.170.270.10">
    <property type="entry name" value="SET domain"/>
    <property type="match status" value="1"/>
</dbReference>
<dbReference type="AlphaFoldDB" id="A0A1D2N2H8"/>
<dbReference type="Proteomes" id="UP000094527">
    <property type="component" value="Unassembled WGS sequence"/>
</dbReference>
<evidence type="ECO:0000313" key="9">
    <source>
        <dbReference type="Proteomes" id="UP000094527"/>
    </source>
</evidence>
<dbReference type="OrthoDB" id="5952526at2759"/>
<evidence type="ECO:0000259" key="7">
    <source>
        <dbReference type="PROSITE" id="PS50865"/>
    </source>
</evidence>
<reference evidence="8 9" key="1">
    <citation type="journal article" date="2016" name="Genome Biol. Evol.">
        <title>Gene Family Evolution Reflects Adaptation to Soil Environmental Stressors in the Genome of the Collembolan Orchesella cincta.</title>
        <authorList>
            <person name="Faddeeva-Vakhrusheva A."/>
            <person name="Derks M.F."/>
            <person name="Anvar S.Y."/>
            <person name="Agamennone V."/>
            <person name="Suring W."/>
            <person name="Smit S."/>
            <person name="van Straalen N.M."/>
            <person name="Roelofs D."/>
        </authorList>
    </citation>
    <scope>NUCLEOTIDE SEQUENCE [LARGE SCALE GENOMIC DNA]</scope>
    <source>
        <tissue evidence="8">Mixed pool</tissue>
    </source>
</reference>
<keyword evidence="1" id="KW-0479">Metal-binding</keyword>
<dbReference type="PANTHER" id="PTHR46455">
    <property type="entry name" value="SET AND MYND DOMAIN CONTAINING, ARTHROPOD-SPECIFIC, MEMBER 4, ISOFORM A"/>
    <property type="match status" value="1"/>
</dbReference>
<evidence type="ECO:0000256" key="4">
    <source>
        <dbReference type="PROSITE-ProRule" id="PRU00134"/>
    </source>
</evidence>
<evidence type="ECO:0000256" key="3">
    <source>
        <dbReference type="ARBA" id="ARBA00022833"/>
    </source>
</evidence>
<dbReference type="PROSITE" id="PS50865">
    <property type="entry name" value="ZF_MYND_2"/>
    <property type="match status" value="1"/>
</dbReference>
<dbReference type="InterPro" id="IPR053010">
    <property type="entry name" value="SET_SmydA-8"/>
</dbReference>
<dbReference type="CDD" id="cd20071">
    <property type="entry name" value="SET_SMYD"/>
    <property type="match status" value="1"/>
</dbReference>
<evidence type="ECO:0000256" key="5">
    <source>
        <dbReference type="SAM" id="MobiDB-lite"/>
    </source>
</evidence>
<evidence type="ECO:0000313" key="8">
    <source>
        <dbReference type="EMBL" id="ODM99115.1"/>
    </source>
</evidence>
<dbReference type="Gene3D" id="1.10.220.160">
    <property type="match status" value="1"/>
</dbReference>
<dbReference type="SUPFAM" id="SSF82199">
    <property type="entry name" value="SET domain"/>
    <property type="match status" value="1"/>
</dbReference>
<dbReference type="GO" id="GO:0008270">
    <property type="term" value="F:zinc ion binding"/>
    <property type="evidence" value="ECO:0007669"/>
    <property type="project" value="UniProtKB-KW"/>
</dbReference>
<dbReference type="STRING" id="48709.A0A1D2N2H8"/>
<gene>
    <name evidence="8" type="ORF">Ocin01_07550</name>
</gene>
<dbReference type="InterPro" id="IPR046341">
    <property type="entry name" value="SET_dom_sf"/>
</dbReference>